<evidence type="ECO:0000256" key="2">
    <source>
        <dbReference type="ARBA" id="ARBA00022777"/>
    </source>
</evidence>
<dbReference type="PANTHER" id="PTHR46969">
    <property type="entry name" value="BIFUNCTIONAL PROTEIN HLDE"/>
    <property type="match status" value="1"/>
</dbReference>
<dbReference type="Pfam" id="PF00294">
    <property type="entry name" value="PfkB"/>
    <property type="match status" value="1"/>
</dbReference>
<reference evidence="4" key="2">
    <citation type="submission" date="2021-04" db="EMBL/GenBank/DDBJ databases">
        <authorList>
            <person name="Gilroy R."/>
        </authorList>
    </citation>
    <scope>NUCLEOTIDE SEQUENCE</scope>
    <source>
        <strain evidence="4">5134</strain>
    </source>
</reference>
<dbReference type="InterPro" id="IPR023214">
    <property type="entry name" value="HAD_sf"/>
</dbReference>
<dbReference type="InterPro" id="IPR036412">
    <property type="entry name" value="HAD-like_sf"/>
</dbReference>
<comment type="caution">
    <text evidence="4">The sequence shown here is derived from an EMBL/GenBank/DDBJ whole genome shotgun (WGS) entry which is preliminary data.</text>
</comment>
<reference evidence="4" key="1">
    <citation type="journal article" date="2021" name="PeerJ">
        <title>Extensive microbial diversity within the chicken gut microbiome revealed by metagenomics and culture.</title>
        <authorList>
            <person name="Gilroy R."/>
            <person name="Ravi A."/>
            <person name="Getino M."/>
            <person name="Pursley I."/>
            <person name="Horton D.L."/>
            <person name="Alikhan N.F."/>
            <person name="Baker D."/>
            <person name="Gharbi K."/>
            <person name="Hall N."/>
            <person name="Watson M."/>
            <person name="Adriaenssens E.M."/>
            <person name="Foster-Nyarko E."/>
            <person name="Jarju S."/>
            <person name="Secka A."/>
            <person name="Antonio M."/>
            <person name="Oren A."/>
            <person name="Chaudhuri R.R."/>
            <person name="La Ragione R."/>
            <person name="Hildebrand F."/>
            <person name="Pallen M.J."/>
        </authorList>
    </citation>
    <scope>NUCLEOTIDE SEQUENCE</scope>
    <source>
        <strain evidence="4">5134</strain>
    </source>
</reference>
<sequence>MTRELNQAVETMLASAKTTTLVLIGDFCLDVYFHVNSSDMEPSLETGFQVRRAHKLTTSLGGAGNVFANLCALGAGEIIPIGVIGPDMFGAEMSRLMKQLLPAGAPLTVQSEQWMTPAYIKPIVDSKEQERIDTGVRNRISAETARLLLDRVTEAVAKADVVLINQQLEDTIYTDEFIDGLNRLAAEHPEVPFIVDSRTMQRRFKGMWHKLNTHEVAAELGIELDPMRSYVPADELRELMRRYHEQTGDPLIVSRGDLGATAYDGTFTSAEGLSLLTELDTVGAGDSFFSGFALALAAGLPIGPALHIGNSVAGVTVQKLHQTGTCSPEELRAIVETRDLNYNADEHPVRRSEPFTAEIITDLETIRRRPAIEYAVFDHDGTISTLREGWEEIMEACMIDAIMGSKADDEELKARVRAYCRDFIVRSTGIQTINQMVMLVEAVRKWGLVPESEIRTPQEYKRIYNDALLAFIEHRVERVRKQLLSPEEVTIAGSIALLRTLAANGVKIYLASGTDQEDVLREAQLLGYAECFTGGIFGSVGDMHNDPKRQVLRNILKQEQVDPEKLVIFGDGPVEMRVARSCGALGIGVQSHEVRRYGWNESKHKRLLRAGADLLIPDFTEYRQLASFLLKKEL</sequence>
<dbReference type="InterPro" id="IPR029056">
    <property type="entry name" value="Ribokinase-like"/>
</dbReference>
<dbReference type="EMBL" id="DXDA01000036">
    <property type="protein sequence ID" value="HIY68639.1"/>
    <property type="molecule type" value="Genomic_DNA"/>
</dbReference>
<name>A0A9D1YZF2_9BACT</name>
<gene>
    <name evidence="4" type="ORF">H9828_04400</name>
</gene>
<dbReference type="SUPFAM" id="SSF53613">
    <property type="entry name" value="Ribokinase-like"/>
    <property type="match status" value="1"/>
</dbReference>
<dbReference type="PROSITE" id="PS00584">
    <property type="entry name" value="PFKB_KINASES_2"/>
    <property type="match status" value="1"/>
</dbReference>
<dbReference type="InterPro" id="IPR011611">
    <property type="entry name" value="PfkB_dom"/>
</dbReference>
<evidence type="ECO:0000259" key="3">
    <source>
        <dbReference type="Pfam" id="PF00294"/>
    </source>
</evidence>
<dbReference type="Gene3D" id="3.40.50.1000">
    <property type="entry name" value="HAD superfamily/HAD-like"/>
    <property type="match status" value="1"/>
</dbReference>
<feature type="domain" description="Carbohydrate kinase PfkB" evidence="3">
    <location>
        <begin position="21"/>
        <end position="321"/>
    </location>
</feature>
<dbReference type="GO" id="GO:0005829">
    <property type="term" value="C:cytosol"/>
    <property type="evidence" value="ECO:0007669"/>
    <property type="project" value="TreeGrafter"/>
</dbReference>
<dbReference type="SUPFAM" id="SSF56784">
    <property type="entry name" value="HAD-like"/>
    <property type="match status" value="1"/>
</dbReference>
<dbReference type="GO" id="GO:0033785">
    <property type="term" value="F:heptose 7-phosphate kinase activity"/>
    <property type="evidence" value="ECO:0007669"/>
    <property type="project" value="TreeGrafter"/>
</dbReference>
<protein>
    <submittedName>
        <fullName evidence="4">HAD family hydrolase</fullName>
    </submittedName>
</protein>
<keyword evidence="1" id="KW-0808">Transferase</keyword>
<dbReference type="Gene3D" id="3.40.1190.20">
    <property type="match status" value="1"/>
</dbReference>
<dbReference type="InterPro" id="IPR002173">
    <property type="entry name" value="Carboh/pur_kinase_PfkB_CS"/>
</dbReference>
<evidence type="ECO:0000256" key="1">
    <source>
        <dbReference type="ARBA" id="ARBA00022679"/>
    </source>
</evidence>
<keyword evidence="2" id="KW-0418">Kinase</keyword>
<organism evidence="4 5">
    <name type="scientific">Candidatus Alistipes intestinigallinarum</name>
    <dbReference type="NCBI Taxonomy" id="2838440"/>
    <lineage>
        <taxon>Bacteria</taxon>
        <taxon>Pseudomonadati</taxon>
        <taxon>Bacteroidota</taxon>
        <taxon>Bacteroidia</taxon>
        <taxon>Bacteroidales</taxon>
        <taxon>Rikenellaceae</taxon>
        <taxon>Alistipes</taxon>
    </lineage>
</organism>
<dbReference type="Pfam" id="PF00702">
    <property type="entry name" value="Hydrolase"/>
    <property type="match status" value="1"/>
</dbReference>
<dbReference type="GO" id="GO:0033786">
    <property type="term" value="F:heptose-1-phosphate adenylyltransferase activity"/>
    <property type="evidence" value="ECO:0007669"/>
    <property type="project" value="TreeGrafter"/>
</dbReference>
<dbReference type="GO" id="GO:0016787">
    <property type="term" value="F:hydrolase activity"/>
    <property type="evidence" value="ECO:0007669"/>
    <property type="project" value="UniProtKB-KW"/>
</dbReference>
<accession>A0A9D1YZF2</accession>
<proteinExistence type="predicted"/>
<dbReference type="CDD" id="cd01427">
    <property type="entry name" value="HAD_like"/>
    <property type="match status" value="1"/>
</dbReference>
<dbReference type="AlphaFoldDB" id="A0A9D1YZF2"/>
<keyword evidence="4" id="KW-0378">Hydrolase</keyword>
<evidence type="ECO:0000313" key="4">
    <source>
        <dbReference type="EMBL" id="HIY68639.1"/>
    </source>
</evidence>
<dbReference type="Proteomes" id="UP000886844">
    <property type="component" value="Unassembled WGS sequence"/>
</dbReference>
<dbReference type="PANTHER" id="PTHR46969:SF1">
    <property type="entry name" value="BIFUNCTIONAL PROTEIN HLDE"/>
    <property type="match status" value="1"/>
</dbReference>
<evidence type="ECO:0000313" key="5">
    <source>
        <dbReference type="Proteomes" id="UP000886844"/>
    </source>
</evidence>